<dbReference type="Proteomes" id="UP000023152">
    <property type="component" value="Unassembled WGS sequence"/>
</dbReference>
<keyword evidence="2" id="KW-1185">Reference proteome</keyword>
<reference evidence="1 2" key="1">
    <citation type="journal article" date="2013" name="Curr. Biol.">
        <title>The Genome of the Foraminiferan Reticulomyxa filosa.</title>
        <authorList>
            <person name="Glockner G."/>
            <person name="Hulsmann N."/>
            <person name="Schleicher M."/>
            <person name="Noegel A.A."/>
            <person name="Eichinger L."/>
            <person name="Gallinger C."/>
            <person name="Pawlowski J."/>
            <person name="Sierra R."/>
            <person name="Euteneuer U."/>
            <person name="Pillet L."/>
            <person name="Moustafa A."/>
            <person name="Platzer M."/>
            <person name="Groth M."/>
            <person name="Szafranski K."/>
            <person name="Schliwa M."/>
        </authorList>
    </citation>
    <scope>NUCLEOTIDE SEQUENCE [LARGE SCALE GENOMIC DNA]</scope>
</reference>
<sequence>MLLILGSRLGKEEGMLCVGEKAIRNRLINEKYSDGLNGTFDQRFQDTSKVTDIWNYIRDVVFKVLLIDQLDPYNRSSYTNQGPYYPLGGVALLGGIRLRQKKEERVLKNNHPQFQKKKNEEDKTPFLGNQLGYFPAYYYRTASQLEDQQWQAKYNTYSGGGHSFHLLLPITMNNNNNNNNK</sequence>
<organism evidence="1 2">
    <name type="scientific">Reticulomyxa filosa</name>
    <dbReference type="NCBI Taxonomy" id="46433"/>
    <lineage>
        <taxon>Eukaryota</taxon>
        <taxon>Sar</taxon>
        <taxon>Rhizaria</taxon>
        <taxon>Retaria</taxon>
        <taxon>Foraminifera</taxon>
        <taxon>Monothalamids</taxon>
        <taxon>Reticulomyxidae</taxon>
        <taxon>Reticulomyxa</taxon>
    </lineage>
</organism>
<proteinExistence type="predicted"/>
<evidence type="ECO:0000313" key="2">
    <source>
        <dbReference type="Proteomes" id="UP000023152"/>
    </source>
</evidence>
<evidence type="ECO:0000313" key="1">
    <source>
        <dbReference type="EMBL" id="ETO36729.1"/>
    </source>
</evidence>
<name>X6PF94_RETFI</name>
<dbReference type="AlphaFoldDB" id="X6PF94"/>
<gene>
    <name evidence="1" type="ORF">RFI_00334</name>
</gene>
<comment type="caution">
    <text evidence="1">The sequence shown here is derived from an EMBL/GenBank/DDBJ whole genome shotgun (WGS) entry which is preliminary data.</text>
</comment>
<accession>X6PF94</accession>
<dbReference type="EMBL" id="ASPP01000344">
    <property type="protein sequence ID" value="ETO36729.1"/>
    <property type="molecule type" value="Genomic_DNA"/>
</dbReference>
<protein>
    <submittedName>
        <fullName evidence="1">Uncharacterized protein</fullName>
    </submittedName>
</protein>